<dbReference type="Proteomes" id="UP000886595">
    <property type="component" value="Unassembled WGS sequence"/>
</dbReference>
<name>A0A8X7QDK0_BRACI</name>
<organism evidence="1 2">
    <name type="scientific">Brassica carinata</name>
    <name type="common">Ethiopian mustard</name>
    <name type="synonym">Abyssinian cabbage</name>
    <dbReference type="NCBI Taxonomy" id="52824"/>
    <lineage>
        <taxon>Eukaryota</taxon>
        <taxon>Viridiplantae</taxon>
        <taxon>Streptophyta</taxon>
        <taxon>Embryophyta</taxon>
        <taxon>Tracheophyta</taxon>
        <taxon>Spermatophyta</taxon>
        <taxon>Magnoliopsida</taxon>
        <taxon>eudicotyledons</taxon>
        <taxon>Gunneridae</taxon>
        <taxon>Pentapetalae</taxon>
        <taxon>rosids</taxon>
        <taxon>malvids</taxon>
        <taxon>Brassicales</taxon>
        <taxon>Brassicaceae</taxon>
        <taxon>Brassiceae</taxon>
        <taxon>Brassica</taxon>
    </lineage>
</organism>
<sequence>MATTPHGLSIAVAWWFRFRGGADDWCWSKAVTMKQDEDVKVERGGAEHYGRDRHRFTAKVRLGVGGKR</sequence>
<dbReference type="AlphaFoldDB" id="A0A8X7QDK0"/>
<accession>A0A8X7QDK0</accession>
<gene>
    <name evidence="1" type="ORF">Bca52824_061912</name>
</gene>
<proteinExistence type="predicted"/>
<keyword evidence="2" id="KW-1185">Reference proteome</keyword>
<dbReference type="EMBL" id="JAAMPC010000013">
    <property type="protein sequence ID" value="KAG2267357.1"/>
    <property type="molecule type" value="Genomic_DNA"/>
</dbReference>
<reference evidence="1 2" key="1">
    <citation type="submission" date="2020-02" db="EMBL/GenBank/DDBJ databases">
        <authorList>
            <person name="Ma Q."/>
            <person name="Huang Y."/>
            <person name="Song X."/>
            <person name="Pei D."/>
        </authorList>
    </citation>
    <scope>NUCLEOTIDE SEQUENCE [LARGE SCALE GENOMIC DNA]</scope>
    <source>
        <strain evidence="1">Sxm20200214</strain>
        <tissue evidence="1">Leaf</tissue>
    </source>
</reference>
<comment type="caution">
    <text evidence="1">The sequence shown here is derived from an EMBL/GenBank/DDBJ whole genome shotgun (WGS) entry which is preliminary data.</text>
</comment>
<protein>
    <submittedName>
        <fullName evidence="1">Uncharacterized protein</fullName>
    </submittedName>
</protein>
<evidence type="ECO:0000313" key="2">
    <source>
        <dbReference type="Proteomes" id="UP000886595"/>
    </source>
</evidence>
<evidence type="ECO:0000313" key="1">
    <source>
        <dbReference type="EMBL" id="KAG2267357.1"/>
    </source>
</evidence>